<dbReference type="AlphaFoldDB" id="A0A0J8BWI1"/>
<protein>
    <submittedName>
        <fullName evidence="2">Uncharacterized protein</fullName>
    </submittedName>
</protein>
<evidence type="ECO:0000313" key="3">
    <source>
        <dbReference type="Proteomes" id="UP000035740"/>
    </source>
</evidence>
<proteinExistence type="predicted"/>
<dbReference type="EMBL" id="KQ090145">
    <property type="protein sequence ID" value="KMT05920.1"/>
    <property type="molecule type" value="Genomic_DNA"/>
</dbReference>
<evidence type="ECO:0000313" key="2">
    <source>
        <dbReference type="EMBL" id="KMT05920.1"/>
    </source>
</evidence>
<keyword evidence="3" id="KW-1185">Reference proteome</keyword>
<evidence type="ECO:0000256" key="1">
    <source>
        <dbReference type="SAM" id="MobiDB-lite"/>
    </source>
</evidence>
<reference evidence="2 3" key="1">
    <citation type="journal article" date="2014" name="Nature">
        <title>The genome of the recently domesticated crop plant sugar beet (Beta vulgaris).</title>
        <authorList>
            <person name="Dohm J.C."/>
            <person name="Minoche A.E."/>
            <person name="Holtgrawe D."/>
            <person name="Capella-Gutierrez S."/>
            <person name="Zakrzewski F."/>
            <person name="Tafer H."/>
            <person name="Rupp O."/>
            <person name="Sorensen T.R."/>
            <person name="Stracke R."/>
            <person name="Reinhardt R."/>
            <person name="Goesmann A."/>
            <person name="Kraft T."/>
            <person name="Schulz B."/>
            <person name="Stadler P.F."/>
            <person name="Schmidt T."/>
            <person name="Gabaldon T."/>
            <person name="Lehrach H."/>
            <person name="Weisshaar B."/>
            <person name="Himmelbauer H."/>
        </authorList>
    </citation>
    <scope>NUCLEOTIDE SEQUENCE [LARGE SCALE GENOMIC DNA]</scope>
    <source>
        <tissue evidence="2">Taproot</tissue>
    </source>
</reference>
<feature type="region of interest" description="Disordered" evidence="1">
    <location>
        <begin position="56"/>
        <end position="75"/>
    </location>
</feature>
<name>A0A0J8BWI1_BETVV</name>
<dbReference type="Gramene" id="KMT05920">
    <property type="protein sequence ID" value="KMT05920"/>
    <property type="gene ID" value="BVRB_7g165010"/>
</dbReference>
<dbReference type="OrthoDB" id="1932876at2759"/>
<feature type="compositionally biased region" description="Basic and acidic residues" evidence="1">
    <location>
        <begin position="56"/>
        <end position="74"/>
    </location>
</feature>
<organism evidence="2 3">
    <name type="scientific">Beta vulgaris subsp. vulgaris</name>
    <name type="common">Beet</name>
    <dbReference type="NCBI Taxonomy" id="3555"/>
    <lineage>
        <taxon>Eukaryota</taxon>
        <taxon>Viridiplantae</taxon>
        <taxon>Streptophyta</taxon>
        <taxon>Embryophyta</taxon>
        <taxon>Tracheophyta</taxon>
        <taxon>Spermatophyta</taxon>
        <taxon>Magnoliopsida</taxon>
        <taxon>eudicotyledons</taxon>
        <taxon>Gunneridae</taxon>
        <taxon>Pentapetalae</taxon>
        <taxon>Caryophyllales</taxon>
        <taxon>Chenopodiaceae</taxon>
        <taxon>Betoideae</taxon>
        <taxon>Beta</taxon>
    </lineage>
</organism>
<dbReference type="OMA" id="CRWLLEC"/>
<gene>
    <name evidence="2" type="ORF">BVRB_7g165010</name>
</gene>
<accession>A0A0J8BWI1</accession>
<dbReference type="Proteomes" id="UP000035740">
    <property type="component" value="Chromosome 7"/>
</dbReference>
<sequence length="111" mass="12664">MEDFLVQREAGEINMTDEEIYVKVKPIGKSSRDRGKGVSPSITSLYGSFSEGEKLRKEANEAKNEANEAKKEANEATVKNKILNRKVKGLKKQMEVIYKRVHEKFYENLGL</sequence>